<dbReference type="SUPFAM" id="SSF55797">
    <property type="entry name" value="PR-1-like"/>
    <property type="match status" value="1"/>
</dbReference>
<dbReference type="FunFam" id="3.40.33.10:FF:000006">
    <property type="entry name" value="Putative pathogenesis-related protein 1"/>
    <property type="match status" value="1"/>
</dbReference>
<dbReference type="KEGG" id="atr:18435482"/>
<evidence type="ECO:0000256" key="3">
    <source>
        <dbReference type="ARBA" id="ARBA00022729"/>
    </source>
</evidence>
<dbReference type="Proteomes" id="UP000017836">
    <property type="component" value="Unassembled WGS sequence"/>
</dbReference>
<dbReference type="InterPro" id="IPR035940">
    <property type="entry name" value="CAP_sf"/>
</dbReference>
<dbReference type="AlphaFoldDB" id="W1PJJ4"/>
<dbReference type="SMART" id="SM00198">
    <property type="entry name" value="SCP"/>
    <property type="match status" value="1"/>
</dbReference>
<proteinExistence type="inferred from homology"/>
<evidence type="ECO:0000256" key="6">
    <source>
        <dbReference type="SAM" id="SignalP"/>
    </source>
</evidence>
<evidence type="ECO:0000313" key="8">
    <source>
        <dbReference type="EMBL" id="ERN07265.1"/>
    </source>
</evidence>
<protein>
    <recommendedName>
        <fullName evidence="7">SCP domain-containing protein</fullName>
    </recommendedName>
</protein>
<dbReference type="PROSITE" id="PS01010">
    <property type="entry name" value="CRISP_2"/>
    <property type="match status" value="1"/>
</dbReference>
<dbReference type="PANTHER" id="PTHR10334">
    <property type="entry name" value="CYSTEINE-RICH SECRETORY PROTEIN-RELATED"/>
    <property type="match status" value="1"/>
</dbReference>
<gene>
    <name evidence="8" type="ORF">AMTR_s00019p00200490</name>
</gene>
<accession>W1PJJ4</accession>
<dbReference type="OrthoDB" id="337038at2759"/>
<dbReference type="HOGENOM" id="CLU_035730_8_1_1"/>
<dbReference type="EMBL" id="KI393807">
    <property type="protein sequence ID" value="ERN07265.1"/>
    <property type="molecule type" value="Genomic_DNA"/>
</dbReference>
<comment type="similarity">
    <text evidence="2">Belongs to the CRISP family.</text>
</comment>
<keyword evidence="5" id="KW-0568">Pathogenesis-related protein</keyword>
<dbReference type="PRINTS" id="PR00838">
    <property type="entry name" value="V5ALLERGEN"/>
</dbReference>
<dbReference type="Gramene" id="ERN07265">
    <property type="protein sequence ID" value="ERN07265"/>
    <property type="gene ID" value="AMTR_s00019p00200490"/>
</dbReference>
<dbReference type="PROSITE" id="PS01009">
    <property type="entry name" value="CRISP_1"/>
    <property type="match status" value="1"/>
</dbReference>
<feature type="chain" id="PRO_5004807429" description="SCP domain-containing protein" evidence="6">
    <location>
        <begin position="21"/>
        <end position="169"/>
    </location>
</feature>
<evidence type="ECO:0000256" key="4">
    <source>
        <dbReference type="ARBA" id="ARBA00023157"/>
    </source>
</evidence>
<reference evidence="9" key="1">
    <citation type="journal article" date="2013" name="Science">
        <title>The Amborella genome and the evolution of flowering plants.</title>
        <authorList>
            <consortium name="Amborella Genome Project"/>
        </authorList>
    </citation>
    <scope>NUCLEOTIDE SEQUENCE [LARGE SCALE GENOMIC DNA]</scope>
</reference>
<evidence type="ECO:0000313" key="9">
    <source>
        <dbReference type="Proteomes" id="UP000017836"/>
    </source>
</evidence>
<dbReference type="PRINTS" id="PR00837">
    <property type="entry name" value="V5TPXLIKE"/>
</dbReference>
<keyword evidence="3 6" id="KW-0732">Signal</keyword>
<dbReference type="STRING" id="13333.W1PJJ4"/>
<dbReference type="GO" id="GO:0098542">
    <property type="term" value="P:defense response to other organism"/>
    <property type="evidence" value="ECO:0007669"/>
    <property type="project" value="UniProtKB-ARBA"/>
</dbReference>
<comment type="function">
    <text evidence="1">Probably involved in the defense reaction of plants against pathogens.</text>
</comment>
<evidence type="ECO:0000256" key="2">
    <source>
        <dbReference type="ARBA" id="ARBA00009923"/>
    </source>
</evidence>
<dbReference type="InterPro" id="IPR018244">
    <property type="entry name" value="Allrgn_V5/Tpx1_CS"/>
</dbReference>
<evidence type="ECO:0000256" key="1">
    <source>
        <dbReference type="ARBA" id="ARBA00003143"/>
    </source>
</evidence>
<dbReference type="Gene3D" id="3.40.33.10">
    <property type="entry name" value="CAP"/>
    <property type="match status" value="1"/>
</dbReference>
<evidence type="ECO:0000256" key="5">
    <source>
        <dbReference type="ARBA" id="ARBA00023265"/>
    </source>
</evidence>
<dbReference type="OMA" id="RRADRTW"/>
<keyword evidence="5" id="KW-0611">Plant defense</keyword>
<dbReference type="InterPro" id="IPR014044">
    <property type="entry name" value="CAP_dom"/>
</dbReference>
<evidence type="ECO:0000259" key="7">
    <source>
        <dbReference type="SMART" id="SM00198"/>
    </source>
</evidence>
<sequence length="169" mass="18598">MSTLLHILLFLCVGAATATATATATASARSSSLAAQFLVPHNAARAAVGERQLVWDERIARYARWYAAQRRDDCALEHSDGPYGENIFWGSGTGWTPSDAVQAWVGEARWYNPRSNACAYGQECGHYTQMVWRKSLRLGCAVVVCDGGRGMFMTCNYDPPGNYFGEKPY</sequence>
<dbReference type="InterPro" id="IPR002413">
    <property type="entry name" value="V5_allergen-like"/>
</dbReference>
<dbReference type="Pfam" id="PF00188">
    <property type="entry name" value="CAP"/>
    <property type="match status" value="1"/>
</dbReference>
<keyword evidence="9" id="KW-1185">Reference proteome</keyword>
<dbReference type="CDD" id="cd05381">
    <property type="entry name" value="CAP_PR-1"/>
    <property type="match status" value="1"/>
</dbReference>
<organism evidence="8 9">
    <name type="scientific">Amborella trichopoda</name>
    <dbReference type="NCBI Taxonomy" id="13333"/>
    <lineage>
        <taxon>Eukaryota</taxon>
        <taxon>Viridiplantae</taxon>
        <taxon>Streptophyta</taxon>
        <taxon>Embryophyta</taxon>
        <taxon>Tracheophyta</taxon>
        <taxon>Spermatophyta</taxon>
        <taxon>Magnoliopsida</taxon>
        <taxon>Amborellales</taxon>
        <taxon>Amborellaceae</taxon>
        <taxon>Amborella</taxon>
    </lineage>
</organism>
<name>W1PJJ4_AMBTC</name>
<feature type="domain" description="SCP" evidence="7">
    <location>
        <begin position="32"/>
        <end position="165"/>
    </location>
</feature>
<dbReference type="GO" id="GO:0005615">
    <property type="term" value="C:extracellular space"/>
    <property type="evidence" value="ECO:0000318"/>
    <property type="project" value="GO_Central"/>
</dbReference>
<dbReference type="eggNOG" id="KOG3017">
    <property type="taxonomic scope" value="Eukaryota"/>
</dbReference>
<keyword evidence="4" id="KW-1015">Disulfide bond</keyword>
<feature type="signal peptide" evidence="6">
    <location>
        <begin position="1"/>
        <end position="20"/>
    </location>
</feature>
<dbReference type="InterPro" id="IPR001283">
    <property type="entry name" value="CRISP-related"/>
</dbReference>